<dbReference type="Pfam" id="PF01957">
    <property type="entry name" value="NfeD"/>
    <property type="match status" value="1"/>
</dbReference>
<dbReference type="RefSeq" id="WP_317834990.1">
    <property type="nucleotide sequence ID" value="NZ_CP136920.1"/>
</dbReference>
<feature type="transmembrane region" description="Helical" evidence="6">
    <location>
        <begin position="347"/>
        <end position="365"/>
    </location>
</feature>
<feature type="domain" description="NfeD-like C-terminal" evidence="7">
    <location>
        <begin position="468"/>
        <end position="519"/>
    </location>
</feature>
<dbReference type="AlphaFoldDB" id="A0AAQ3LI22"/>
<dbReference type="Gene3D" id="3.90.226.10">
    <property type="entry name" value="2-enoyl-CoA Hydratase, Chain A, domain 1"/>
    <property type="match status" value="1"/>
</dbReference>
<dbReference type="InterPro" id="IPR002810">
    <property type="entry name" value="NfeD-like_C"/>
</dbReference>
<feature type="region of interest" description="Disordered" evidence="5">
    <location>
        <begin position="1"/>
        <end position="75"/>
    </location>
</feature>
<evidence type="ECO:0000256" key="4">
    <source>
        <dbReference type="ARBA" id="ARBA00023136"/>
    </source>
</evidence>
<dbReference type="EMBL" id="CP136920">
    <property type="protein sequence ID" value="WOO42469.1"/>
    <property type="molecule type" value="Genomic_DNA"/>
</dbReference>
<keyword evidence="2 6" id="KW-0812">Transmembrane</keyword>
<name>A0AAQ3LI22_9BACT</name>
<gene>
    <name evidence="10" type="ORF">RZN69_05160</name>
</gene>
<dbReference type="Proteomes" id="UP001304300">
    <property type="component" value="Chromosome"/>
</dbReference>
<feature type="transmembrane region" description="Helical" evidence="6">
    <location>
        <begin position="295"/>
        <end position="313"/>
    </location>
</feature>
<feature type="domain" description="NfeD1b N-terminal" evidence="9">
    <location>
        <begin position="82"/>
        <end position="272"/>
    </location>
</feature>
<evidence type="ECO:0000256" key="2">
    <source>
        <dbReference type="ARBA" id="ARBA00022692"/>
    </source>
</evidence>
<dbReference type="PANTHER" id="PTHR33507:SF3">
    <property type="entry name" value="INNER MEMBRANE PROTEIN YBBJ"/>
    <property type="match status" value="1"/>
</dbReference>
<dbReference type="KEGG" id="puo:RZN69_05160"/>
<dbReference type="Gene3D" id="2.40.50.140">
    <property type="entry name" value="Nucleic acid-binding proteins"/>
    <property type="match status" value="1"/>
</dbReference>
<evidence type="ECO:0000259" key="9">
    <source>
        <dbReference type="Pfam" id="PF25145"/>
    </source>
</evidence>
<dbReference type="InterPro" id="IPR056739">
    <property type="entry name" value="NfeD_membrane"/>
</dbReference>
<dbReference type="CDD" id="cd07021">
    <property type="entry name" value="Clp_protease_NfeD_like"/>
    <property type="match status" value="1"/>
</dbReference>
<dbReference type="InterPro" id="IPR052165">
    <property type="entry name" value="Membrane_assoc_protease"/>
</dbReference>
<evidence type="ECO:0000256" key="1">
    <source>
        <dbReference type="ARBA" id="ARBA00004141"/>
    </source>
</evidence>
<sequence>MGEVEGTPSDTAEEAEPAAVESTPEEPLPADSDAPPANASEATDEPDSEETVTEEEASVAEQVATPVEKVPLPEPPEGGWDVYVVPIEGPINSPQLYILRRALKEAIENDVEVVILDMDTPGGELGVTLEMMEALDNFEGETITFVNSEAISAGSYIAIATNDIYFSPRGIMGAAEAVTGTGENINESMQRKISSYLRAKVRVLSKTHRYRGDVQRAMMDPDYVLEIDGEVLKEEGELLSVTADEAVALYGNPPQPLLASGIADSVEDLLAHKYGEGNTNIRTFEVTWSEELAKWFKGIVPLLMGVGVILLFIEMKTPSFGVVGGIGIGLILLVFASNYFAGMAGHMEVVVFIIGVLLVVAEVFLFPGTLVAGLVGALMMAGALLWAMADIWPTSEGGYKVDWSSVEKGVQNLLIAGAIALAGMAVLWRFLKGSGLYRHVVSEGHSGEVDPVSVAGGKSQAGATLPDLGTKGVAITNLRPTGMVEIDGYRFEATATAGQIDQGSKIVVVGRASFSLKVEASN</sequence>
<evidence type="ECO:0000313" key="10">
    <source>
        <dbReference type="EMBL" id="WOO42469.1"/>
    </source>
</evidence>
<feature type="domain" description="NfeD integral membrane" evidence="8">
    <location>
        <begin position="299"/>
        <end position="428"/>
    </location>
</feature>
<keyword evidence="3 6" id="KW-1133">Transmembrane helix</keyword>
<feature type="compositionally biased region" description="Low complexity" evidence="5">
    <location>
        <begin position="29"/>
        <end position="41"/>
    </location>
</feature>
<dbReference type="SUPFAM" id="SSF52096">
    <property type="entry name" value="ClpP/crotonase"/>
    <property type="match status" value="1"/>
</dbReference>
<comment type="subcellular location">
    <subcellularLocation>
        <location evidence="1">Membrane</location>
        <topology evidence="1">Multi-pass membrane protein</topology>
    </subcellularLocation>
</comment>
<keyword evidence="11" id="KW-1185">Reference proteome</keyword>
<evidence type="ECO:0000313" key="11">
    <source>
        <dbReference type="Proteomes" id="UP001304300"/>
    </source>
</evidence>
<feature type="transmembrane region" description="Helical" evidence="6">
    <location>
        <begin position="409"/>
        <end position="431"/>
    </location>
</feature>
<organism evidence="10 11">
    <name type="scientific">Rubellicoccus peritrichatus</name>
    <dbReference type="NCBI Taxonomy" id="3080537"/>
    <lineage>
        <taxon>Bacteria</taxon>
        <taxon>Pseudomonadati</taxon>
        <taxon>Verrucomicrobiota</taxon>
        <taxon>Opitutia</taxon>
        <taxon>Puniceicoccales</taxon>
        <taxon>Cerasicoccaceae</taxon>
        <taxon>Rubellicoccus</taxon>
    </lineage>
</organism>
<dbReference type="Pfam" id="PF25145">
    <property type="entry name" value="NfeD1b_N"/>
    <property type="match status" value="1"/>
</dbReference>
<dbReference type="Pfam" id="PF24961">
    <property type="entry name" value="NfeD_membrane"/>
    <property type="match status" value="1"/>
</dbReference>
<evidence type="ECO:0000256" key="3">
    <source>
        <dbReference type="ARBA" id="ARBA00022989"/>
    </source>
</evidence>
<dbReference type="PANTHER" id="PTHR33507">
    <property type="entry name" value="INNER MEMBRANE PROTEIN YBBJ"/>
    <property type="match status" value="1"/>
</dbReference>
<feature type="transmembrane region" description="Helical" evidence="6">
    <location>
        <begin position="320"/>
        <end position="341"/>
    </location>
</feature>
<feature type="compositionally biased region" description="Acidic residues" evidence="5">
    <location>
        <begin position="42"/>
        <end position="58"/>
    </location>
</feature>
<dbReference type="InterPro" id="IPR056738">
    <property type="entry name" value="NfeD1b_N"/>
</dbReference>
<reference evidence="10 11" key="1">
    <citation type="submission" date="2023-10" db="EMBL/GenBank/DDBJ databases">
        <title>Rubellicoccus peritrichatus gen. nov., sp. nov., isolated from an algae of coral reef tank.</title>
        <authorList>
            <person name="Luo J."/>
        </authorList>
    </citation>
    <scope>NUCLEOTIDE SEQUENCE [LARGE SCALE GENOMIC DNA]</scope>
    <source>
        <strain evidence="10 11">CR14</strain>
    </source>
</reference>
<evidence type="ECO:0000256" key="6">
    <source>
        <dbReference type="SAM" id="Phobius"/>
    </source>
</evidence>
<dbReference type="GO" id="GO:0005886">
    <property type="term" value="C:plasma membrane"/>
    <property type="evidence" value="ECO:0007669"/>
    <property type="project" value="TreeGrafter"/>
</dbReference>
<dbReference type="InterPro" id="IPR029045">
    <property type="entry name" value="ClpP/crotonase-like_dom_sf"/>
</dbReference>
<evidence type="ECO:0000259" key="7">
    <source>
        <dbReference type="Pfam" id="PF01957"/>
    </source>
</evidence>
<accession>A0AAQ3LI22</accession>
<evidence type="ECO:0000256" key="5">
    <source>
        <dbReference type="SAM" id="MobiDB-lite"/>
    </source>
</evidence>
<protein>
    <submittedName>
        <fullName evidence="10">NfeD family protein</fullName>
    </submittedName>
</protein>
<keyword evidence="4 6" id="KW-0472">Membrane</keyword>
<feature type="transmembrane region" description="Helical" evidence="6">
    <location>
        <begin position="370"/>
        <end position="389"/>
    </location>
</feature>
<proteinExistence type="predicted"/>
<dbReference type="InterPro" id="IPR012340">
    <property type="entry name" value="NA-bd_OB-fold"/>
</dbReference>
<evidence type="ECO:0000259" key="8">
    <source>
        <dbReference type="Pfam" id="PF24961"/>
    </source>
</evidence>